<name>G4RK69_THETK</name>
<dbReference type="Proteomes" id="UP000002654">
    <property type="component" value="Chromosome"/>
</dbReference>
<dbReference type="PATRIC" id="fig|768679.9.peg.1345"/>
<dbReference type="EMBL" id="FN869859">
    <property type="protein sequence ID" value="CCC81964.1"/>
    <property type="molecule type" value="Genomic_DNA"/>
</dbReference>
<protein>
    <recommendedName>
        <fullName evidence="3">Glycosyltransferase</fullName>
    </recommendedName>
</protein>
<proteinExistence type="predicted"/>
<dbReference type="HOGENOM" id="CLU_982191_0_0_2"/>
<dbReference type="STRING" id="768679.TTX_1326"/>
<organism evidence="1 2">
    <name type="scientific">Thermoproteus tenax (strain ATCC 35583 / DSM 2078 / JCM 9277 / NBRC 100435 / Kra 1)</name>
    <dbReference type="NCBI Taxonomy" id="768679"/>
    <lineage>
        <taxon>Archaea</taxon>
        <taxon>Thermoproteota</taxon>
        <taxon>Thermoprotei</taxon>
        <taxon>Thermoproteales</taxon>
        <taxon>Thermoproteaceae</taxon>
        <taxon>Thermoproteus</taxon>
    </lineage>
</organism>
<dbReference type="KEGG" id="ttn:TTX_1326"/>
<keyword evidence="2" id="KW-1185">Reference proteome</keyword>
<dbReference type="PaxDb" id="768679-TTX_1326"/>
<sequence length="281" mass="32556">MILSTYLPFYRIHEITIYFTKNIEILKPKNAIVYIDNIFHEKQKEIVARAVPETIEVRFGNWRNRNNTWTTMLRDFREFNDEVVVVDSDNLVGQDLPEIHRNLSKYPIYGIIDEEAWSRGPHHFLARSRKIGELEINGAKKPIYAYKVYEGSIRGLFRGGSVFFIGPKQVLGFSRLPDPEIIDRVERALNRVDPWLRNFISDETLLGVIAHLMGIREVPWTIGSHHMHHGSTLGRATELLVAAAHFQFGRGLVREFGLGEFRRYMFKYLMSIGRNLGNVVG</sequence>
<evidence type="ECO:0000313" key="2">
    <source>
        <dbReference type="Proteomes" id="UP000002654"/>
    </source>
</evidence>
<reference evidence="1 2" key="1">
    <citation type="journal article" date="2011" name="PLoS ONE">
        <title>The complete genome sequence of Thermoproteus tenax: a physiologically versatile member of the Crenarchaeota.</title>
        <authorList>
            <person name="Siebers B."/>
            <person name="Zaparty M."/>
            <person name="Raddatz G."/>
            <person name="Tjaden B."/>
            <person name="Albers S.V."/>
            <person name="Bell S.D."/>
            <person name="Blombach F."/>
            <person name="Kletzin A."/>
            <person name="Kyrpides N."/>
            <person name="Lanz C."/>
            <person name="Plagens A."/>
            <person name="Rampp M."/>
            <person name="Rosinus A."/>
            <person name="von Jan M."/>
            <person name="Makarova K.S."/>
            <person name="Klenk H.P."/>
            <person name="Schuster S.C."/>
            <person name="Hensel R."/>
        </authorList>
    </citation>
    <scope>NUCLEOTIDE SEQUENCE [LARGE SCALE GENOMIC DNA]</scope>
    <source>
        <strain evidence="2">ATCC 35583 / DSM 2078 / JCM 9277 / NBRC 100435 / Kra 1</strain>
    </source>
</reference>
<dbReference type="eggNOG" id="arCOG06064">
    <property type="taxonomic scope" value="Archaea"/>
</dbReference>
<accession>G4RK69</accession>
<evidence type="ECO:0000313" key="1">
    <source>
        <dbReference type="EMBL" id="CCC81964.1"/>
    </source>
</evidence>
<dbReference type="AlphaFoldDB" id="G4RK69"/>
<evidence type="ECO:0008006" key="3">
    <source>
        <dbReference type="Google" id="ProtNLM"/>
    </source>
</evidence>
<gene>
    <name evidence="1" type="ordered locus">TTX_1326</name>
</gene>